<accession>A0A821MDU2</accession>
<comment type="caution">
    <text evidence="1">The sequence shown here is derived from an EMBL/GenBank/DDBJ whole genome shotgun (WGS) entry which is preliminary data.</text>
</comment>
<name>A0A821MDU2_9NEOP</name>
<reference evidence="1" key="1">
    <citation type="submission" date="2021-02" db="EMBL/GenBank/DDBJ databases">
        <authorList>
            <person name="Steward A R."/>
        </authorList>
    </citation>
    <scope>NUCLEOTIDE SEQUENCE</scope>
</reference>
<dbReference type="Proteomes" id="UP000663880">
    <property type="component" value="Unassembled WGS sequence"/>
</dbReference>
<proteinExistence type="predicted"/>
<protein>
    <submittedName>
        <fullName evidence="1">Uncharacterized protein</fullName>
    </submittedName>
</protein>
<evidence type="ECO:0000313" key="2">
    <source>
        <dbReference type="Proteomes" id="UP000663880"/>
    </source>
</evidence>
<sequence>MILLVNVSFQIGVIGKFLDSNDVTHLNPAHFAGDVCGADAHSSGGGAKYIPDQCSLTLSRGTGHTGDSLTLAAHFHKTIPQAPNYVSLSHHVISLDTNTGLANMGSNTG</sequence>
<keyword evidence="2" id="KW-1185">Reference proteome</keyword>
<dbReference type="AlphaFoldDB" id="A0A821MDU2"/>
<organism evidence="1 2">
    <name type="scientific">Pieris macdunnoughi</name>
    <dbReference type="NCBI Taxonomy" id="345717"/>
    <lineage>
        <taxon>Eukaryota</taxon>
        <taxon>Metazoa</taxon>
        <taxon>Ecdysozoa</taxon>
        <taxon>Arthropoda</taxon>
        <taxon>Hexapoda</taxon>
        <taxon>Insecta</taxon>
        <taxon>Pterygota</taxon>
        <taxon>Neoptera</taxon>
        <taxon>Endopterygota</taxon>
        <taxon>Lepidoptera</taxon>
        <taxon>Glossata</taxon>
        <taxon>Ditrysia</taxon>
        <taxon>Papilionoidea</taxon>
        <taxon>Pieridae</taxon>
        <taxon>Pierinae</taxon>
        <taxon>Pieris</taxon>
    </lineage>
</organism>
<gene>
    <name evidence="1" type="ORF">PMACD_LOCUS1566</name>
</gene>
<dbReference type="EMBL" id="CAJOBZ010000003">
    <property type="protein sequence ID" value="CAF4766246.1"/>
    <property type="molecule type" value="Genomic_DNA"/>
</dbReference>
<dbReference type="OrthoDB" id="7474006at2759"/>
<evidence type="ECO:0000313" key="1">
    <source>
        <dbReference type="EMBL" id="CAF4766246.1"/>
    </source>
</evidence>